<reference evidence="3" key="1">
    <citation type="journal article" date="2019" name="Int. J. Syst. Evol. Microbiol.">
        <title>The Global Catalogue of Microorganisms (GCM) 10K type strain sequencing project: providing services to taxonomists for standard genome sequencing and annotation.</title>
        <authorList>
            <consortium name="The Broad Institute Genomics Platform"/>
            <consortium name="The Broad Institute Genome Sequencing Center for Infectious Disease"/>
            <person name="Wu L."/>
            <person name="Ma J."/>
        </authorList>
    </citation>
    <scope>NUCLEOTIDE SEQUENCE [LARGE SCALE GENOMIC DNA]</scope>
    <source>
        <strain evidence="3">CGMCC 4.7677</strain>
    </source>
</reference>
<proteinExistence type="predicted"/>
<keyword evidence="3" id="KW-1185">Reference proteome</keyword>
<evidence type="ECO:0000313" key="3">
    <source>
        <dbReference type="Proteomes" id="UP000605897"/>
    </source>
</evidence>
<evidence type="ECO:0000256" key="1">
    <source>
        <dbReference type="SAM" id="MobiDB-lite"/>
    </source>
</evidence>
<gene>
    <name evidence="2" type="ORF">GCM10017786_54410</name>
</gene>
<comment type="caution">
    <text evidence="2">The sequence shown here is derived from an EMBL/GenBank/DDBJ whole genome shotgun (WGS) entry which is preliminary data.</text>
</comment>
<accession>A0ABQ3JAI7</accession>
<organism evidence="2 3">
    <name type="scientific">Amycolatopsis deserti</name>
    <dbReference type="NCBI Taxonomy" id="185696"/>
    <lineage>
        <taxon>Bacteria</taxon>
        <taxon>Bacillati</taxon>
        <taxon>Actinomycetota</taxon>
        <taxon>Actinomycetes</taxon>
        <taxon>Pseudonocardiales</taxon>
        <taxon>Pseudonocardiaceae</taxon>
        <taxon>Amycolatopsis</taxon>
    </lineage>
</organism>
<name>A0ABQ3JAI7_9PSEU</name>
<protein>
    <submittedName>
        <fullName evidence="2">Uncharacterized protein</fullName>
    </submittedName>
</protein>
<dbReference type="Proteomes" id="UP000605897">
    <property type="component" value="Unassembled WGS sequence"/>
</dbReference>
<sequence>MQCLAEDAAPPEGGEWAHVTPAAEVAVSLAGERADTRSGGPGRAQPPVGWRRLVWNWRQTGAATADPAAALGPARRDGCPATAAPYATGGEPPPPRTHPARPARANRIPGNGCTMRTGAKPTAAMNTPVPPASVLGPARRGRLPGNGRTVRNRRQTAAATNPPHSPPGPPRADRPLNRAGPAAQPRSSARGVGEPALELLAPAVGERAPQP</sequence>
<feature type="region of interest" description="Disordered" evidence="1">
    <location>
        <begin position="65"/>
        <end position="211"/>
    </location>
</feature>
<dbReference type="EMBL" id="BNAU01000007">
    <property type="protein sequence ID" value="GHF13846.1"/>
    <property type="molecule type" value="Genomic_DNA"/>
</dbReference>
<evidence type="ECO:0000313" key="2">
    <source>
        <dbReference type="EMBL" id="GHF13846.1"/>
    </source>
</evidence>
<feature type="region of interest" description="Disordered" evidence="1">
    <location>
        <begin position="29"/>
        <end position="49"/>
    </location>
</feature>